<name>F4SBB8_MELLP</name>
<feature type="region of interest" description="Disordered" evidence="1">
    <location>
        <begin position="633"/>
        <end position="701"/>
    </location>
</feature>
<feature type="region of interest" description="Disordered" evidence="1">
    <location>
        <begin position="1"/>
        <end position="159"/>
    </location>
</feature>
<dbReference type="HOGENOM" id="CLU_027286_0_0_1"/>
<keyword evidence="3" id="KW-1185">Reference proteome</keyword>
<proteinExistence type="predicted"/>
<organism evidence="3">
    <name type="scientific">Melampsora larici-populina (strain 98AG31 / pathotype 3-4-7)</name>
    <name type="common">Poplar leaf rust fungus</name>
    <dbReference type="NCBI Taxonomy" id="747676"/>
    <lineage>
        <taxon>Eukaryota</taxon>
        <taxon>Fungi</taxon>
        <taxon>Dikarya</taxon>
        <taxon>Basidiomycota</taxon>
        <taxon>Pucciniomycotina</taxon>
        <taxon>Pucciniomycetes</taxon>
        <taxon>Pucciniales</taxon>
        <taxon>Melampsoraceae</taxon>
        <taxon>Melampsora</taxon>
    </lineage>
</organism>
<feature type="compositionally biased region" description="Basic and acidic residues" evidence="1">
    <location>
        <begin position="284"/>
        <end position="293"/>
    </location>
</feature>
<feature type="region of interest" description="Disordered" evidence="1">
    <location>
        <begin position="283"/>
        <end position="362"/>
    </location>
</feature>
<protein>
    <submittedName>
        <fullName evidence="2">Uncharacterized protein</fullName>
    </submittedName>
</protein>
<feature type="region of interest" description="Disordered" evidence="1">
    <location>
        <begin position="211"/>
        <end position="262"/>
    </location>
</feature>
<dbReference type="EMBL" id="GL883186">
    <property type="protein sequence ID" value="EGF98065.1"/>
    <property type="molecule type" value="Genomic_DNA"/>
</dbReference>
<dbReference type="GeneID" id="18937512"/>
<reference evidence="3" key="1">
    <citation type="journal article" date="2011" name="Proc. Natl. Acad. Sci. U.S.A.">
        <title>Obligate biotrophy features unraveled by the genomic analysis of rust fungi.</title>
        <authorList>
            <person name="Duplessis S."/>
            <person name="Cuomo C.A."/>
            <person name="Lin Y.-C."/>
            <person name="Aerts A."/>
            <person name="Tisserant E."/>
            <person name="Veneault-Fourrey C."/>
            <person name="Joly D.L."/>
            <person name="Hacquard S."/>
            <person name="Amselem J."/>
            <person name="Cantarel B.L."/>
            <person name="Chiu R."/>
            <person name="Coutinho P.M."/>
            <person name="Feau N."/>
            <person name="Field M."/>
            <person name="Frey P."/>
            <person name="Gelhaye E."/>
            <person name="Goldberg J."/>
            <person name="Grabherr M.G."/>
            <person name="Kodira C.D."/>
            <person name="Kohler A."/>
            <person name="Kuees U."/>
            <person name="Lindquist E.A."/>
            <person name="Lucas S.M."/>
            <person name="Mago R."/>
            <person name="Mauceli E."/>
            <person name="Morin E."/>
            <person name="Murat C."/>
            <person name="Pangilinan J.L."/>
            <person name="Park R."/>
            <person name="Pearson M."/>
            <person name="Quesneville H."/>
            <person name="Rouhier N."/>
            <person name="Sakthikumar S."/>
            <person name="Salamov A.A."/>
            <person name="Schmutz J."/>
            <person name="Selles B."/>
            <person name="Shapiro H."/>
            <person name="Tanguay P."/>
            <person name="Tuskan G.A."/>
            <person name="Henrissat B."/>
            <person name="Van de Peer Y."/>
            <person name="Rouze P."/>
            <person name="Ellis J.G."/>
            <person name="Dodds P.N."/>
            <person name="Schein J.E."/>
            <person name="Zhong S."/>
            <person name="Hamelin R.C."/>
            <person name="Grigoriev I.V."/>
            <person name="Szabo L.J."/>
            <person name="Martin F."/>
        </authorList>
    </citation>
    <scope>NUCLEOTIDE SEQUENCE [LARGE SCALE GENOMIC DNA]</scope>
    <source>
        <strain evidence="3">98AG31 / pathotype 3-4-7</strain>
    </source>
</reference>
<sequence>MDDAIHQAAIRAEELRMTRSRSIATGQAPGPPLGITRRTTNRSEANKNVDPNSVSNVDPVPNEVENLDGVDMLDEAEEGPGIDAEDASWVAPPEKGKGRASSSATSSRGDVEGEMDQAYEEWNPQGARCLQEPGRGKPRGRSPGSPPNIAVDGGRGFGSDTQILPSIATRSGCTFSADPNVWVTQLFEDGRYAEGHALLEQLMNLAHPPQAPYVANADQPIPSGSGTNTAKQRRLLQEDPSSPSKGDLPLAKRPRPCGATEKAFPAGTQQSLQAMGIAQGQRLPGDRLHDQNQDCRQQSSGDLYKQGTRQDHPQPVDHPTQFNHNCFPPRRQTSPSAGRPDAAPPQRDTPANQANPELEDPDAAEAAQVKILLAAKKGRMVLHNGDVVENGRYLVADPSDEMEKGLTPLSPVLTHWLRTFKSYIPLTVFNQIFLIDDQQEWSRWKAPTEAKIDDGSASLRVYGGAPPPEELTMQFGHWIDGISLFIKYVAAEGWETLAERFEGHRRVVMDLRENFGWMIALRYCRRIRQGVMRETLDNKIKNFSTLQSDIFEEAKMTADSLNEKAYRTNPYAPDGPLSHLNPLTGLPRTNTTASTLTTRKSTYKGNKPKPKESVIAKREVDWIPSAEWKLMSSEQRRDVKRGMNLPNKRPYQGVSSGRYYREDEPYRNRDRGEERTYRRRSRSRSRSPRGNKRKKPGGGRQ</sequence>
<accession>F4SBB8</accession>
<dbReference type="AlphaFoldDB" id="F4SBB8"/>
<feature type="compositionally biased region" description="Basic residues" evidence="1">
    <location>
        <begin position="677"/>
        <end position="701"/>
    </location>
</feature>
<feature type="compositionally biased region" description="Basic and acidic residues" evidence="1">
    <location>
        <begin position="659"/>
        <end position="676"/>
    </location>
</feature>
<feature type="compositionally biased region" description="Low complexity" evidence="1">
    <location>
        <begin position="99"/>
        <end position="108"/>
    </location>
</feature>
<feature type="region of interest" description="Disordered" evidence="1">
    <location>
        <begin position="576"/>
        <end position="612"/>
    </location>
</feature>
<dbReference type="KEGG" id="mlr:MELLADRAFT_96203"/>
<dbReference type="RefSeq" id="XP_007418667.1">
    <property type="nucleotide sequence ID" value="XM_007418605.1"/>
</dbReference>
<dbReference type="VEuPathDB" id="FungiDB:MELLADRAFT_96203"/>
<evidence type="ECO:0000256" key="1">
    <source>
        <dbReference type="SAM" id="MobiDB-lite"/>
    </source>
</evidence>
<gene>
    <name evidence="2" type="ORF">MELLADRAFT_96203</name>
</gene>
<evidence type="ECO:0000313" key="2">
    <source>
        <dbReference type="EMBL" id="EGF98065.1"/>
    </source>
</evidence>
<feature type="compositionally biased region" description="Low complexity" evidence="1">
    <location>
        <begin position="588"/>
        <end position="600"/>
    </location>
</feature>
<dbReference type="OrthoDB" id="2515167at2759"/>
<dbReference type="Proteomes" id="UP000001072">
    <property type="component" value="Unassembled WGS sequence"/>
</dbReference>
<evidence type="ECO:0000313" key="3">
    <source>
        <dbReference type="Proteomes" id="UP000001072"/>
    </source>
</evidence>
<dbReference type="InParanoid" id="F4SBB8"/>
<feature type="compositionally biased region" description="Acidic residues" evidence="1">
    <location>
        <begin position="65"/>
        <end position="86"/>
    </location>
</feature>